<sequence>MCVSTKCDFCEDCFWDPLNNCTYTCDITEPCICKKPSVIILEPIPGDGSFDVRTGLYYDEHLERPITAADEIEKDDETWIGIELIDIQKPTLVVVVEKLWVTATDDPDPPEGSVILLRKLPTGCAILHPLMDGYPMPNPFDKENPEEHPHMAFRIDFMGISEAFANIPDFRGFFIHVITKV</sequence>
<accession>A0ABN7SH91</accession>
<evidence type="ECO:0000313" key="2">
    <source>
        <dbReference type="Proteomes" id="UP001158576"/>
    </source>
</evidence>
<name>A0ABN7SH91_OIKDI</name>
<dbReference type="EMBL" id="OU015569">
    <property type="protein sequence ID" value="CAG5096900.1"/>
    <property type="molecule type" value="Genomic_DNA"/>
</dbReference>
<keyword evidence="2" id="KW-1185">Reference proteome</keyword>
<gene>
    <name evidence="1" type="ORF">OKIOD_LOCUS6394</name>
</gene>
<organism evidence="1 2">
    <name type="scientific">Oikopleura dioica</name>
    <name type="common">Tunicate</name>
    <dbReference type="NCBI Taxonomy" id="34765"/>
    <lineage>
        <taxon>Eukaryota</taxon>
        <taxon>Metazoa</taxon>
        <taxon>Chordata</taxon>
        <taxon>Tunicata</taxon>
        <taxon>Appendicularia</taxon>
        <taxon>Copelata</taxon>
        <taxon>Oikopleuridae</taxon>
        <taxon>Oikopleura</taxon>
    </lineage>
</organism>
<proteinExistence type="predicted"/>
<dbReference type="Proteomes" id="UP001158576">
    <property type="component" value="Chromosome XSR"/>
</dbReference>
<protein>
    <submittedName>
        <fullName evidence="1">Oidioi.mRNA.OKI2018_I69.XSR.g14836.t1.cds</fullName>
    </submittedName>
</protein>
<evidence type="ECO:0000313" key="1">
    <source>
        <dbReference type="EMBL" id="CAG5096900.1"/>
    </source>
</evidence>
<reference evidence="1 2" key="1">
    <citation type="submission" date="2021-04" db="EMBL/GenBank/DDBJ databases">
        <authorList>
            <person name="Bliznina A."/>
        </authorList>
    </citation>
    <scope>NUCLEOTIDE SEQUENCE [LARGE SCALE GENOMIC DNA]</scope>
</reference>